<dbReference type="PATRIC" id="fig|1358026.3.peg.696"/>
<dbReference type="EMBL" id="AWVQ01000084">
    <property type="protein sequence ID" value="ERK72841.1"/>
    <property type="molecule type" value="Genomic_DNA"/>
</dbReference>
<gene>
    <name evidence="4" type="ORF">N136_00803</name>
</gene>
<dbReference type="AlphaFoldDB" id="U2RVN9"/>
<dbReference type="SUPFAM" id="SSF56672">
    <property type="entry name" value="DNA/RNA polymerases"/>
    <property type="match status" value="1"/>
</dbReference>
<dbReference type="PANTHER" id="PTHR10133">
    <property type="entry name" value="DNA POLYMERASE I"/>
    <property type="match status" value="1"/>
</dbReference>
<comment type="caution">
    <text evidence="4">The sequence shown here is derived from an EMBL/GenBank/DDBJ whole genome shotgun (WGS) entry which is preliminary data.</text>
</comment>
<evidence type="ECO:0000313" key="4">
    <source>
        <dbReference type="EMBL" id="ERK72841.1"/>
    </source>
</evidence>
<dbReference type="Proteomes" id="UP000016605">
    <property type="component" value="Unassembled WGS sequence"/>
</dbReference>
<proteinExistence type="predicted"/>
<feature type="compositionally biased region" description="Low complexity" evidence="3">
    <location>
        <begin position="1"/>
        <end position="17"/>
    </location>
</feature>
<sequence>SAAWRTTQSAASSADSTAVDERRARSQARDWGRFTRNFVVQASAAEWALCWMAELRNRLTALAPGRPLTDSPHLVYFLHDEVIVHTPAELASETAAAVEESARLAGRLLFGAFPVDFPVTAAVVDSYAEAK</sequence>
<feature type="non-terminal residue" evidence="4">
    <location>
        <position position="1"/>
    </location>
</feature>
<evidence type="ECO:0000256" key="2">
    <source>
        <dbReference type="ARBA" id="ARBA00049244"/>
    </source>
</evidence>
<dbReference type="GO" id="GO:0006261">
    <property type="term" value="P:DNA-templated DNA replication"/>
    <property type="evidence" value="ECO:0007669"/>
    <property type="project" value="InterPro"/>
</dbReference>
<protein>
    <recommendedName>
        <fullName evidence="1">DNA-directed DNA polymerase</fullName>
        <ecNumber evidence="1">2.7.7.7</ecNumber>
    </recommendedName>
</protein>
<evidence type="ECO:0000313" key="5">
    <source>
        <dbReference type="Proteomes" id="UP000016605"/>
    </source>
</evidence>
<name>U2RVN9_LEIAQ</name>
<dbReference type="InterPro" id="IPR002298">
    <property type="entry name" value="DNA_polymerase_A"/>
</dbReference>
<dbReference type="GO" id="GO:0006302">
    <property type="term" value="P:double-strand break repair"/>
    <property type="evidence" value="ECO:0007669"/>
    <property type="project" value="TreeGrafter"/>
</dbReference>
<organism evidence="4 5">
    <name type="scientific">Leifsonia aquatica ATCC 14665</name>
    <dbReference type="NCBI Taxonomy" id="1358026"/>
    <lineage>
        <taxon>Bacteria</taxon>
        <taxon>Bacillati</taxon>
        <taxon>Actinomycetota</taxon>
        <taxon>Actinomycetes</taxon>
        <taxon>Micrococcales</taxon>
        <taxon>Microbacteriaceae</taxon>
        <taxon>Leifsonia</taxon>
    </lineage>
</organism>
<accession>U2RVN9</accession>
<comment type="catalytic activity">
    <reaction evidence="2">
        <text>DNA(n) + a 2'-deoxyribonucleoside 5'-triphosphate = DNA(n+1) + diphosphate</text>
        <dbReference type="Rhea" id="RHEA:22508"/>
        <dbReference type="Rhea" id="RHEA-COMP:17339"/>
        <dbReference type="Rhea" id="RHEA-COMP:17340"/>
        <dbReference type="ChEBI" id="CHEBI:33019"/>
        <dbReference type="ChEBI" id="CHEBI:61560"/>
        <dbReference type="ChEBI" id="CHEBI:173112"/>
        <dbReference type="EC" id="2.7.7.7"/>
    </reaction>
</comment>
<dbReference type="GO" id="GO:0003887">
    <property type="term" value="F:DNA-directed DNA polymerase activity"/>
    <property type="evidence" value="ECO:0007669"/>
    <property type="project" value="UniProtKB-EC"/>
</dbReference>
<feature type="region of interest" description="Disordered" evidence="3">
    <location>
        <begin position="1"/>
        <end position="22"/>
    </location>
</feature>
<dbReference type="HOGENOM" id="CLU_1921509_0_0_11"/>
<dbReference type="InterPro" id="IPR043502">
    <property type="entry name" value="DNA/RNA_pol_sf"/>
</dbReference>
<reference evidence="4 5" key="1">
    <citation type="submission" date="2013-08" db="EMBL/GenBank/DDBJ databases">
        <authorList>
            <person name="Weinstock G."/>
            <person name="Sodergren E."/>
            <person name="Wylie T."/>
            <person name="Fulton L."/>
            <person name="Fulton R."/>
            <person name="Fronick C."/>
            <person name="O'Laughlin M."/>
            <person name="Godfrey J."/>
            <person name="Miner T."/>
            <person name="Herter B."/>
            <person name="Appelbaum E."/>
            <person name="Cordes M."/>
            <person name="Lek S."/>
            <person name="Wollam A."/>
            <person name="Pepin K.H."/>
            <person name="Palsikar V.B."/>
            <person name="Mitreva M."/>
            <person name="Wilson R.K."/>
        </authorList>
    </citation>
    <scope>NUCLEOTIDE SEQUENCE [LARGE SCALE GENOMIC DNA]</scope>
    <source>
        <strain evidence="4 5">ATCC 14665</strain>
    </source>
</reference>
<dbReference type="EC" id="2.7.7.7" evidence="1"/>
<dbReference type="Gene3D" id="3.30.70.370">
    <property type="match status" value="1"/>
</dbReference>
<evidence type="ECO:0000256" key="3">
    <source>
        <dbReference type="SAM" id="MobiDB-lite"/>
    </source>
</evidence>
<evidence type="ECO:0000256" key="1">
    <source>
        <dbReference type="ARBA" id="ARBA00012417"/>
    </source>
</evidence>
<dbReference type="PANTHER" id="PTHR10133:SF27">
    <property type="entry name" value="DNA POLYMERASE NU"/>
    <property type="match status" value="1"/>
</dbReference>